<evidence type="ECO:0000313" key="2">
    <source>
        <dbReference type="EMBL" id="KIK62071.1"/>
    </source>
</evidence>
<keyword evidence="3" id="KW-1185">Reference proteome</keyword>
<reference evidence="2 3" key="1">
    <citation type="submission" date="2014-04" db="EMBL/GenBank/DDBJ databases">
        <title>Evolutionary Origins and Diversification of the Mycorrhizal Mutualists.</title>
        <authorList>
            <consortium name="DOE Joint Genome Institute"/>
            <consortium name="Mycorrhizal Genomics Consortium"/>
            <person name="Kohler A."/>
            <person name="Kuo A."/>
            <person name="Nagy L.G."/>
            <person name="Floudas D."/>
            <person name="Copeland A."/>
            <person name="Barry K.W."/>
            <person name="Cichocki N."/>
            <person name="Veneault-Fourrey C."/>
            <person name="LaButti K."/>
            <person name="Lindquist E.A."/>
            <person name="Lipzen A."/>
            <person name="Lundell T."/>
            <person name="Morin E."/>
            <person name="Murat C."/>
            <person name="Riley R."/>
            <person name="Ohm R."/>
            <person name="Sun H."/>
            <person name="Tunlid A."/>
            <person name="Henrissat B."/>
            <person name="Grigoriev I.V."/>
            <person name="Hibbett D.S."/>
            <person name="Martin F."/>
        </authorList>
    </citation>
    <scope>NUCLEOTIDE SEQUENCE [LARGE SCALE GENOMIC DNA]</scope>
    <source>
        <strain evidence="2 3">FD-317 M1</strain>
    </source>
</reference>
<organism evidence="2 3">
    <name type="scientific">Collybiopsis luxurians FD-317 M1</name>
    <dbReference type="NCBI Taxonomy" id="944289"/>
    <lineage>
        <taxon>Eukaryota</taxon>
        <taxon>Fungi</taxon>
        <taxon>Dikarya</taxon>
        <taxon>Basidiomycota</taxon>
        <taxon>Agaricomycotina</taxon>
        <taxon>Agaricomycetes</taxon>
        <taxon>Agaricomycetidae</taxon>
        <taxon>Agaricales</taxon>
        <taxon>Marasmiineae</taxon>
        <taxon>Omphalotaceae</taxon>
        <taxon>Collybiopsis</taxon>
        <taxon>Collybiopsis luxurians</taxon>
    </lineage>
</organism>
<keyword evidence="1" id="KW-1133">Transmembrane helix</keyword>
<proteinExistence type="predicted"/>
<keyword evidence="1" id="KW-0812">Transmembrane</keyword>
<dbReference type="HOGENOM" id="CLU_2346915_0_0_1"/>
<dbReference type="AlphaFoldDB" id="A0A0D0C1W9"/>
<evidence type="ECO:0000256" key="1">
    <source>
        <dbReference type="SAM" id="Phobius"/>
    </source>
</evidence>
<dbReference type="Proteomes" id="UP000053593">
    <property type="component" value="Unassembled WGS sequence"/>
</dbReference>
<gene>
    <name evidence="2" type="ORF">GYMLUDRAFT_563080</name>
</gene>
<evidence type="ECO:0000313" key="3">
    <source>
        <dbReference type="Proteomes" id="UP000053593"/>
    </source>
</evidence>
<feature type="transmembrane region" description="Helical" evidence="1">
    <location>
        <begin position="12"/>
        <end position="36"/>
    </location>
</feature>
<sequence length="97" mass="10810">MIALVDTPPCIVSIYPILFTIRITYTPLFAFVGLGYPVSEQGRGFDPNPHPDRDRISSLVTCLFGWMWILRVPLSNVPDFCGLAECFTSLSIRSNAT</sequence>
<name>A0A0D0C1W9_9AGAR</name>
<protein>
    <submittedName>
        <fullName evidence="2">Uncharacterized protein</fullName>
    </submittedName>
</protein>
<accession>A0A0D0C1W9</accession>
<keyword evidence="1" id="KW-0472">Membrane</keyword>
<dbReference type="EMBL" id="KN834769">
    <property type="protein sequence ID" value="KIK62071.1"/>
    <property type="molecule type" value="Genomic_DNA"/>
</dbReference>